<dbReference type="InterPro" id="IPR010730">
    <property type="entry name" value="HET"/>
</dbReference>
<feature type="domain" description="Heterokaryon incompatibility" evidence="2">
    <location>
        <begin position="205"/>
        <end position="347"/>
    </location>
</feature>
<evidence type="ECO:0000313" key="3">
    <source>
        <dbReference type="EMBL" id="CAG8973267.1"/>
    </source>
</evidence>
<dbReference type="AlphaFoldDB" id="A0A9N9LIQ7"/>
<protein>
    <recommendedName>
        <fullName evidence="2">Heterokaryon incompatibility domain-containing protein</fullName>
    </recommendedName>
</protein>
<dbReference type="InterPro" id="IPR052895">
    <property type="entry name" value="HetReg/Transcr_Mod"/>
</dbReference>
<dbReference type="PANTHER" id="PTHR24148:SF64">
    <property type="entry name" value="HETEROKARYON INCOMPATIBILITY DOMAIN-CONTAINING PROTEIN"/>
    <property type="match status" value="1"/>
</dbReference>
<feature type="compositionally biased region" description="Polar residues" evidence="1">
    <location>
        <begin position="83"/>
        <end position="93"/>
    </location>
</feature>
<evidence type="ECO:0000313" key="4">
    <source>
        <dbReference type="Proteomes" id="UP000701801"/>
    </source>
</evidence>
<feature type="region of interest" description="Disordered" evidence="1">
    <location>
        <begin position="70"/>
        <end position="99"/>
    </location>
</feature>
<comment type="caution">
    <text evidence="3">The sequence shown here is derived from an EMBL/GenBank/DDBJ whole genome shotgun (WGS) entry which is preliminary data.</text>
</comment>
<dbReference type="PANTHER" id="PTHR24148">
    <property type="entry name" value="ANKYRIN REPEAT DOMAIN-CONTAINING PROTEIN 39 HOMOLOG-RELATED"/>
    <property type="match status" value="1"/>
</dbReference>
<gene>
    <name evidence="3" type="ORF">HYALB_00000028</name>
</gene>
<name>A0A9N9LIQ7_9HELO</name>
<reference evidence="3" key="1">
    <citation type="submission" date="2021-07" db="EMBL/GenBank/DDBJ databases">
        <authorList>
            <person name="Durling M."/>
        </authorList>
    </citation>
    <scope>NUCLEOTIDE SEQUENCE</scope>
</reference>
<dbReference type="OrthoDB" id="3477286at2759"/>
<organism evidence="3 4">
    <name type="scientific">Hymenoscyphus albidus</name>
    <dbReference type="NCBI Taxonomy" id="595503"/>
    <lineage>
        <taxon>Eukaryota</taxon>
        <taxon>Fungi</taxon>
        <taxon>Dikarya</taxon>
        <taxon>Ascomycota</taxon>
        <taxon>Pezizomycotina</taxon>
        <taxon>Leotiomycetes</taxon>
        <taxon>Helotiales</taxon>
        <taxon>Helotiaceae</taxon>
        <taxon>Hymenoscyphus</taxon>
    </lineage>
</organism>
<evidence type="ECO:0000259" key="2">
    <source>
        <dbReference type="Pfam" id="PF06985"/>
    </source>
</evidence>
<dbReference type="EMBL" id="CAJVRM010000068">
    <property type="protein sequence ID" value="CAG8973267.1"/>
    <property type="molecule type" value="Genomic_DNA"/>
</dbReference>
<dbReference type="Pfam" id="PF06985">
    <property type="entry name" value="HET"/>
    <property type="match status" value="1"/>
</dbReference>
<proteinExistence type="predicted"/>
<dbReference type="Proteomes" id="UP000701801">
    <property type="component" value="Unassembled WGS sequence"/>
</dbReference>
<evidence type="ECO:0000256" key="1">
    <source>
        <dbReference type="SAM" id="MobiDB-lite"/>
    </source>
</evidence>
<accession>A0A9N9LIQ7</accession>
<keyword evidence="4" id="KW-1185">Reference proteome</keyword>
<sequence length="751" mass="84462">MVSHLSSVIIFQATSSVISIQKDSCQESCYSINGLVIVTHLKVLHQSITALSIRSLQYAWATRAYEEGQSRVNRGSINPPGDRSTSFGTNSTESADEAVKPASSDNVLSVFAPDNLVSTSVWLREIGKRPLEDNILQPLYLNKEEAEFIKSSTTSLYQTLKPWQRRLLILLPGEPGSRLKCSLIEVDVIDGHGLGIVETSEVANFEALSYAWGNSEPVCSMTCNEIPIGIAKELATALRYLRSSTINRHLWVDAICINQENLVEKAHQVRNLLRIFEKANAVIAWIGQLEPSSGRLYDALQPMKDQLYQIEYRELDSTCRLVADEVIDALNARLSSAWFVRTWVRQEVFASKRWNLQFGQYQLDFGTFLDGIARLLGIFGGQNIAVPSALDVYQREYQHWGTDRPNFRFQGELQGYLTHCVNVLSLGALFQVSDERDIIYGTLGLLTSPSVKFFAQLPTSLETLAVGFPVNYNKTLSEVYEDVTKFFINMSGSLEVLDVFRDRKYLESGDIPFWGTEWGVERDEFYALPSAEYESHDSVLPPQQLYTEAGRLEMKGVRRAGHLASLNRRKEISHPRDRFKPKYRKSITIQDIMRGPTRRVSGGLTKEIQNPTYSVVFTHVQEAEDSFTLKNIPIKSHELAPDFASLLAGESYVFAYIEDHPGDASFDLADLHLLVPRTESLDDIIVSLYGSRCLHLLRPVFGTSAEYKYLGPVAGIACGQELTLKYGSRPKNSTKRLSKRGVQGQETFFLI</sequence>